<evidence type="ECO:0008006" key="4">
    <source>
        <dbReference type="Google" id="ProtNLM"/>
    </source>
</evidence>
<dbReference type="PANTHER" id="PTHR36848:SF2">
    <property type="entry name" value="SECRETED PROTEIN"/>
    <property type="match status" value="1"/>
</dbReference>
<dbReference type="PANTHER" id="PTHR36848">
    <property type="entry name" value="DNA-BINDING PROTEIN (PUTATIVE SECRETED PROTEIN)-RELATED"/>
    <property type="match status" value="1"/>
</dbReference>
<dbReference type="EMBL" id="KI968733">
    <property type="protein sequence ID" value="EUN27051.1"/>
    <property type="molecule type" value="Genomic_DNA"/>
</dbReference>
<sequence>MKHLILSALLLPTVQGISGHSSASSNVTAQFSNPPNQYRPKFRYWLPDASVTHDSVQNDVRQIAAVGGGGLEFLPFYNYGLGPAFTDWSIYGFGTDDFNKLFQAVLDTASTLQLAFDFALGPNQGAGVPSEVETPGLAKTLVYGSTKIESGATFSGEIPEPVVNYNFLPGFMNPPEPWGSNELLAVVAGKTVSEGGFADGPYGSRIPYTVLDHDSLVELTNITDHGTLTWTAPDGNGTWVLFAVYERYTNQRSCVSVANATTALGNGSWIVDHWSANGAKKTTDFWDQHILSVPEIARLMQRVTSYAWEDSMEIQAALPWTPNLPSHFERIHGYSINKYLPVLFHGTNAWQALWPAYNMTYTLGEYFTDGGPYVQDYKLALSEGYVEYIDHYARWASSKGLQLSNQPGYNQPVDMAGAIPHVQVPELESLGFEEDIDLYRQFVGPAHLSGRNVISTEIGAINGGAYTLRVPKLKNLFDQSYAAGVNTMVIHGYAYSGEYIKTTWPGYTPFQYSYTEMWNQRQPAWQHLDDLFTYSARNSLIMQSGTPKVDLALYYYQAPYKFADMYSTSEANEYGYTYEYLGPKNLVSEQAAVVDGVLAPEGPAYKALLIYNQTQITPDASAALLDFAQNGLPIYIVGTIPNTTIGSTGQQHVSENINELLQYSNVRVFEAKNFSTSQLAADGVHARAQVEGTTNTSDLFTFWTSDTTSRSEYVYLYNQGAEGVFNITFNVEKDLVPHILDSWTGFEVSSAVFQRTSSGVRMAIQLQSHQTVIVALKATVPAQIGRNVVSHSSNVKNVYFTKDNHLEVLISDSLSASLSLSNGENINLPESNTQSPGATTLGPWNLTVQAYGPMLDHATVDPNITTINVGMLPQLAPWTKIPGIEHVSGIGTYSTNFNVSTDNSTSIMLDFGPVLHTVKAWLNGKKVPAIDPTNPIVEISKLVQNGNNFMKVEVTTSLFNSVKENIDNVLSIGFGPTNKTFYTSQDWHKFGLVGPVQLRTYRKMEVELS</sequence>
<keyword evidence="1" id="KW-0732">Signal</keyword>
<feature type="chain" id="PRO_5004891820" description="Glycoside hydrolase family 2 protein" evidence="1">
    <location>
        <begin position="17"/>
        <end position="1009"/>
    </location>
</feature>
<dbReference type="GeneID" id="26260716"/>
<protein>
    <recommendedName>
        <fullName evidence="4">Glycoside hydrolase family 2 protein</fullName>
    </recommendedName>
</protein>
<evidence type="ECO:0000313" key="3">
    <source>
        <dbReference type="Proteomes" id="UP000054337"/>
    </source>
</evidence>
<dbReference type="OrthoDB" id="2588159at2759"/>
<accession>W7EFP4</accession>
<dbReference type="InterPro" id="IPR053161">
    <property type="entry name" value="Ulvan_degrading_GH"/>
</dbReference>
<dbReference type="Proteomes" id="UP000054337">
    <property type="component" value="Unassembled WGS sequence"/>
</dbReference>
<reference evidence="2 3" key="1">
    <citation type="journal article" date="2013" name="PLoS Genet.">
        <title>Comparative genome structure, secondary metabolite, and effector coding capacity across Cochliobolus pathogens.</title>
        <authorList>
            <person name="Condon B.J."/>
            <person name="Leng Y."/>
            <person name="Wu D."/>
            <person name="Bushley K.E."/>
            <person name="Ohm R.A."/>
            <person name="Otillar R."/>
            <person name="Martin J."/>
            <person name="Schackwitz W."/>
            <person name="Grimwood J."/>
            <person name="MohdZainudin N."/>
            <person name="Xue C."/>
            <person name="Wang R."/>
            <person name="Manning V.A."/>
            <person name="Dhillon B."/>
            <person name="Tu Z.J."/>
            <person name="Steffenson B.J."/>
            <person name="Salamov A."/>
            <person name="Sun H."/>
            <person name="Lowry S."/>
            <person name="LaButti K."/>
            <person name="Han J."/>
            <person name="Copeland A."/>
            <person name="Lindquist E."/>
            <person name="Barry K."/>
            <person name="Schmutz J."/>
            <person name="Baker S.E."/>
            <person name="Ciuffetti L.M."/>
            <person name="Grigoriev I.V."/>
            <person name="Zhong S."/>
            <person name="Turgeon B.G."/>
        </authorList>
    </citation>
    <scope>NUCLEOTIDE SEQUENCE [LARGE SCALE GENOMIC DNA]</scope>
    <source>
        <strain evidence="2 3">FI3</strain>
    </source>
</reference>
<dbReference type="Pfam" id="PF17132">
    <property type="entry name" value="Glyco_hydro_106"/>
    <property type="match status" value="1"/>
</dbReference>
<dbReference type="SUPFAM" id="SSF49785">
    <property type="entry name" value="Galactose-binding domain-like"/>
    <property type="match status" value="1"/>
</dbReference>
<dbReference type="InterPro" id="IPR008979">
    <property type="entry name" value="Galactose-bd-like_sf"/>
</dbReference>
<dbReference type="RefSeq" id="XP_014556648.1">
    <property type="nucleotide sequence ID" value="XM_014701162.1"/>
</dbReference>
<name>W7EFP4_BIPV3</name>
<dbReference type="Gene3D" id="2.60.120.260">
    <property type="entry name" value="Galactose-binding domain-like"/>
    <property type="match status" value="1"/>
</dbReference>
<evidence type="ECO:0000256" key="1">
    <source>
        <dbReference type="SAM" id="SignalP"/>
    </source>
</evidence>
<organism evidence="2 3">
    <name type="scientific">Bipolaris victoriae (strain FI3)</name>
    <name type="common">Victoria blight of oats agent</name>
    <name type="synonym">Cochliobolus victoriae</name>
    <dbReference type="NCBI Taxonomy" id="930091"/>
    <lineage>
        <taxon>Eukaryota</taxon>
        <taxon>Fungi</taxon>
        <taxon>Dikarya</taxon>
        <taxon>Ascomycota</taxon>
        <taxon>Pezizomycotina</taxon>
        <taxon>Dothideomycetes</taxon>
        <taxon>Pleosporomycetidae</taxon>
        <taxon>Pleosporales</taxon>
        <taxon>Pleosporineae</taxon>
        <taxon>Pleosporaceae</taxon>
        <taxon>Bipolaris</taxon>
    </lineage>
</organism>
<gene>
    <name evidence="2" type="ORF">COCVIDRAFT_99239</name>
</gene>
<dbReference type="AlphaFoldDB" id="W7EFP4"/>
<feature type="signal peptide" evidence="1">
    <location>
        <begin position="1"/>
        <end position="16"/>
    </location>
</feature>
<keyword evidence="3" id="KW-1185">Reference proteome</keyword>
<evidence type="ECO:0000313" key="2">
    <source>
        <dbReference type="EMBL" id="EUN27051.1"/>
    </source>
</evidence>
<proteinExistence type="predicted"/>
<dbReference type="HOGENOM" id="CLU_003772_0_0_1"/>